<reference evidence="1 2" key="1">
    <citation type="journal article" date="2018" name="Sci. Rep.">
        <title>Extensive genomic diversity among Mycobacterium marinum strains revealed by whole genome sequencing.</title>
        <authorList>
            <person name="Das S."/>
            <person name="Pettersson B.M."/>
            <person name="Behra P.R."/>
            <person name="Mallick A."/>
            <person name="Cheramie M."/>
            <person name="Ramesh M."/>
            <person name="Shirreff L."/>
            <person name="DuCote T."/>
            <person name="Dasgupta S."/>
            <person name="Ennis D.G."/>
            <person name="Kirsebom L.A."/>
        </authorList>
    </citation>
    <scope>NUCLEOTIDE SEQUENCE [LARGE SCALE GENOMIC DNA]</scope>
    <source>
        <strain evidence="1 2">Davis1</strain>
    </source>
</reference>
<sequence length="103" mass="11319">MQCTAAMRCAHILPVIFEWHVGHEVNGIGARRGALDPVKFLVSWQRGDSMTTDVLAPNWDFWSVVDAELDELRVRYAIAPLLPADAAAGDEVIVADKADPYAN</sequence>
<proteinExistence type="predicted"/>
<organism evidence="1 2">
    <name type="scientific">Mycobacterium marinum</name>
    <dbReference type="NCBI Taxonomy" id="1781"/>
    <lineage>
        <taxon>Bacteria</taxon>
        <taxon>Bacillati</taxon>
        <taxon>Actinomycetota</taxon>
        <taxon>Actinomycetes</taxon>
        <taxon>Mycobacteriales</taxon>
        <taxon>Mycobacteriaceae</taxon>
        <taxon>Mycobacterium</taxon>
        <taxon>Mycobacterium ulcerans group</taxon>
    </lineage>
</organism>
<gene>
    <name evidence="1" type="ORF">DAVIS_03835</name>
</gene>
<evidence type="ECO:0000313" key="1">
    <source>
        <dbReference type="EMBL" id="RFZ37616.1"/>
    </source>
</evidence>
<accession>A0A3E2MSI1</accession>
<dbReference type="AlphaFoldDB" id="A0A3E2MSI1"/>
<name>A0A3E2MSI1_MYCMR</name>
<comment type="caution">
    <text evidence="1">The sequence shown here is derived from an EMBL/GenBank/DDBJ whole genome shotgun (WGS) entry which is preliminary data.</text>
</comment>
<dbReference type="Proteomes" id="UP000257451">
    <property type="component" value="Unassembled WGS sequence"/>
</dbReference>
<protein>
    <submittedName>
        <fullName evidence="1">Uncharacterized protein</fullName>
    </submittedName>
</protein>
<dbReference type="RefSeq" id="WP_243703277.1">
    <property type="nucleotide sequence ID" value="NZ_PEDF01000121.1"/>
</dbReference>
<evidence type="ECO:0000313" key="2">
    <source>
        <dbReference type="Proteomes" id="UP000257451"/>
    </source>
</evidence>
<dbReference type="EMBL" id="PEDF01000121">
    <property type="protein sequence ID" value="RFZ37616.1"/>
    <property type="molecule type" value="Genomic_DNA"/>
</dbReference>